<feature type="compositionally biased region" description="Polar residues" evidence="1">
    <location>
        <begin position="334"/>
        <end position="353"/>
    </location>
</feature>
<feature type="compositionally biased region" description="Polar residues" evidence="1">
    <location>
        <begin position="371"/>
        <end position="383"/>
    </location>
</feature>
<feature type="compositionally biased region" description="Pro residues" evidence="1">
    <location>
        <begin position="257"/>
        <end position="266"/>
    </location>
</feature>
<feature type="region of interest" description="Disordered" evidence="1">
    <location>
        <begin position="332"/>
        <end position="383"/>
    </location>
</feature>
<dbReference type="InterPro" id="IPR018844">
    <property type="entry name" value="Dnt1-like_N"/>
</dbReference>
<name>A0A1X7R8G6_9SACH</name>
<feature type="compositionally biased region" description="Polar residues" evidence="1">
    <location>
        <begin position="638"/>
        <end position="666"/>
    </location>
</feature>
<feature type="compositionally biased region" description="Polar residues" evidence="1">
    <location>
        <begin position="300"/>
        <end position="320"/>
    </location>
</feature>
<proteinExistence type="predicted"/>
<evidence type="ECO:0000313" key="3">
    <source>
        <dbReference type="EMBL" id="SMN21739.1"/>
    </source>
</evidence>
<feature type="compositionally biased region" description="Acidic residues" evidence="1">
    <location>
        <begin position="667"/>
        <end position="682"/>
    </location>
</feature>
<feature type="compositionally biased region" description="Basic and acidic residues" evidence="1">
    <location>
        <begin position="609"/>
        <end position="618"/>
    </location>
</feature>
<dbReference type="Proteomes" id="UP000196158">
    <property type="component" value="Unassembled WGS sequence"/>
</dbReference>
<dbReference type="GO" id="GO:0000183">
    <property type="term" value="P:rDNA heterochromatin formation"/>
    <property type="evidence" value="ECO:0007669"/>
    <property type="project" value="InterPro"/>
</dbReference>
<feature type="region of interest" description="Disordered" evidence="1">
    <location>
        <begin position="438"/>
        <end position="459"/>
    </location>
</feature>
<feature type="region of interest" description="Disordered" evidence="1">
    <location>
        <begin position="870"/>
        <end position="915"/>
    </location>
</feature>
<feature type="region of interest" description="Disordered" evidence="1">
    <location>
        <begin position="581"/>
        <end position="682"/>
    </location>
</feature>
<protein>
    <submittedName>
        <fullName evidence="3">Similar to Saccharomyces cerevisiae YJL076W NET1 Core subunit of the RENT complex, which is a complex involved in nucleolar silencing and telophase exit</fullName>
    </submittedName>
</protein>
<feature type="compositionally biased region" description="Polar residues" evidence="1">
    <location>
        <begin position="169"/>
        <end position="207"/>
    </location>
</feature>
<dbReference type="PANTHER" id="PTHR28196">
    <property type="entry name" value="NUCLEOLAR PROTEIN NET1-RELATED"/>
    <property type="match status" value="1"/>
</dbReference>
<dbReference type="PANTHER" id="PTHR28196:SF1">
    <property type="entry name" value="NUCLEOLAR PROTEIN NET1-RELATED"/>
    <property type="match status" value="1"/>
</dbReference>
<feature type="compositionally biased region" description="Polar residues" evidence="1">
    <location>
        <begin position="446"/>
        <end position="458"/>
    </location>
</feature>
<dbReference type="OrthoDB" id="6365676at2759"/>
<sequence>MYKLQLQLIPPSATTNPAQNNASQHFFNNSLMSANMSGISLNNFPTNYLFRRENGMHFNSGRRNVNTSAIPRINSNIKRVLHFTKKTINLQQLSDEIIEKIGKMYPDLESELEIETLQDQWGCDLDPDFIVGEVFATDSVVQVLLKNDIDWTEHIPVSGYANKRMKVSSIRSNPNRATPSTATQNHLNPPSINVTSASHSENETNGITLRKRTTSQPSKGSFYKGIRISTPLVHQIRRSSEMNDEDHTVDPRNKSILPPPSQPQSPPIRISSGIETGKRIRSLVEDDTVSRSETVDPQKAKQQILQFNSPHIPITTPNRTNVMTRSTYYEAGKESSSYDQNKIPSVKRQQPLQTPKVGSIRIQPENEGNGEPQSGSTPLTNGSSFKTKISASAVRSLYSHQVSVIAASTKENLNIDDIISGQFPARPKIVRNREKIPRSPPKVLKRQQSSIADNNGSPVKNIPIHEEEDNQVHLAALPDSEHGTLKSDDVHRKPTRQITSEIGQKVSAKTTVPTVSSNPPVKTTHIERRKEEMDLSLTQGNSKTAETTESIENMNSKESVGNSSFQKKHLLEAMHSKSTKIPAFLRGDSQKTTAKSSSRKKPYTTVLNKDIDNSKPDPRNIMPKHMPRNAARRAAQKLSGNPDSDTENSSESSIESGTKIVPSTLSEGEEYGEVDDGFDTDTGIETDYFSDNSIPAHENIAEPGNPLLKLNIDPIKERIVTELDTQVMPDQQNTNGNEQQTPDVTNHKISENVKNFDKVIPDSEGSLFARNSNETFSTISGSAPNEYSHLVIGHGMPNVPSNKTTHKESKTIESVTKPVQLKIATSNNDGKASNLNSRDTPKYHTGLLHHQPPKMRPSLHTIMDIKEKNFQTVTDNKAADITQEQETSSDEDMPSETSSENDSDYIDSIGFPTPA</sequence>
<feature type="region of interest" description="Disordered" evidence="1">
    <location>
        <begin position="167"/>
        <end position="320"/>
    </location>
</feature>
<feature type="compositionally biased region" description="Basic and acidic residues" evidence="1">
    <location>
        <begin position="238"/>
        <end position="253"/>
    </location>
</feature>
<dbReference type="STRING" id="1789683.A0A1X7R8G6"/>
<evidence type="ECO:0000256" key="1">
    <source>
        <dbReference type="SAM" id="MobiDB-lite"/>
    </source>
</evidence>
<dbReference type="EMBL" id="FXLY01000009">
    <property type="protein sequence ID" value="SMN21739.1"/>
    <property type="molecule type" value="Genomic_DNA"/>
</dbReference>
<evidence type="ECO:0000259" key="2">
    <source>
        <dbReference type="Pfam" id="PF10407"/>
    </source>
</evidence>
<feature type="domain" description="Nucleolar protein Dnt1-like N-terminal" evidence="2">
    <location>
        <begin position="78"/>
        <end position="148"/>
    </location>
</feature>
<accession>A0A1X7R8G6</accession>
<feature type="compositionally biased region" description="Acidic residues" evidence="1">
    <location>
        <begin position="887"/>
        <end position="905"/>
    </location>
</feature>
<feature type="compositionally biased region" description="Basic residues" evidence="1">
    <location>
        <begin position="625"/>
        <end position="635"/>
    </location>
</feature>
<keyword evidence="4" id="KW-1185">Reference proteome</keyword>
<gene>
    <name evidence="3" type="ORF">KASA_0J00407G</name>
</gene>
<feature type="compositionally biased region" description="Basic and acidic residues" evidence="1">
    <location>
        <begin position="276"/>
        <end position="299"/>
    </location>
</feature>
<feature type="compositionally biased region" description="Polar residues" evidence="1">
    <location>
        <begin position="536"/>
        <end position="564"/>
    </location>
</feature>
<reference evidence="3 4" key="1">
    <citation type="submission" date="2017-04" db="EMBL/GenBank/DDBJ databases">
        <authorList>
            <person name="Afonso C.L."/>
            <person name="Miller P.J."/>
            <person name="Scott M.A."/>
            <person name="Spackman E."/>
            <person name="Goraichik I."/>
            <person name="Dimitrov K.M."/>
            <person name="Suarez D.L."/>
            <person name="Swayne D.E."/>
        </authorList>
    </citation>
    <scope>NUCLEOTIDE SEQUENCE [LARGE SCALE GENOMIC DNA]</scope>
</reference>
<dbReference type="Pfam" id="PF10407">
    <property type="entry name" value="Cytokin_check_N"/>
    <property type="match status" value="1"/>
</dbReference>
<dbReference type="AlphaFoldDB" id="A0A1X7R8G6"/>
<evidence type="ECO:0000313" key="4">
    <source>
        <dbReference type="Proteomes" id="UP000196158"/>
    </source>
</evidence>
<organism evidence="3 4">
    <name type="scientific">Maudiozyma saulgeensis</name>
    <dbReference type="NCBI Taxonomy" id="1789683"/>
    <lineage>
        <taxon>Eukaryota</taxon>
        <taxon>Fungi</taxon>
        <taxon>Dikarya</taxon>
        <taxon>Ascomycota</taxon>
        <taxon>Saccharomycotina</taxon>
        <taxon>Saccharomycetes</taxon>
        <taxon>Saccharomycetales</taxon>
        <taxon>Saccharomycetaceae</taxon>
        <taxon>Maudiozyma</taxon>
    </lineage>
</organism>
<dbReference type="InterPro" id="IPR043185">
    <property type="entry name" value="Net1/Tof2"/>
</dbReference>
<feature type="region of interest" description="Disordered" evidence="1">
    <location>
        <begin position="530"/>
        <end position="564"/>
    </location>
</feature>